<dbReference type="InterPro" id="IPR000361">
    <property type="entry name" value="ATAP_core_dom"/>
</dbReference>
<comment type="caution">
    <text evidence="3">The sequence shown here is derived from an EMBL/GenBank/DDBJ whole genome shotgun (WGS) entry which is preliminary data.</text>
</comment>
<dbReference type="PIRSF" id="PIRSF034852">
    <property type="entry name" value="UCP034852"/>
    <property type="match status" value="1"/>
</dbReference>
<dbReference type="InterPro" id="IPR008326">
    <property type="entry name" value="PdhI-like"/>
</dbReference>
<evidence type="ECO:0000259" key="2">
    <source>
        <dbReference type="Pfam" id="PF01521"/>
    </source>
</evidence>
<sequence length="103" mass="12155">MEIKVTKPAINWFKQEFSEAEEPVPIRFYGRYGGCGSLQSGFSLGMSQTEPTEPAVVYEEGGFLFFIEEQDSWYFKDQLVRVKYSRKKDEIEFEYEQQANREQ</sequence>
<dbReference type="SUPFAM" id="SSF89360">
    <property type="entry name" value="HesB-like domain"/>
    <property type="match status" value="1"/>
</dbReference>
<dbReference type="EMBL" id="NPCC01000005">
    <property type="protein sequence ID" value="PAE90043.1"/>
    <property type="molecule type" value="Genomic_DNA"/>
</dbReference>
<gene>
    <name evidence="3" type="ORF">CHH72_03400</name>
</gene>
<dbReference type="RefSeq" id="WP_011246984.1">
    <property type="nucleotide sequence ID" value="NZ_BOQQ01000003.1"/>
</dbReference>
<organism evidence="3 4">
    <name type="scientific">Shouchella clausii</name>
    <name type="common">Alkalihalobacillus clausii</name>
    <dbReference type="NCBI Taxonomy" id="79880"/>
    <lineage>
        <taxon>Bacteria</taxon>
        <taxon>Bacillati</taxon>
        <taxon>Bacillota</taxon>
        <taxon>Bacilli</taxon>
        <taxon>Bacillales</taxon>
        <taxon>Bacillaceae</taxon>
        <taxon>Shouchella</taxon>
    </lineage>
</organism>
<dbReference type="InterPro" id="IPR035903">
    <property type="entry name" value="HesB-like_dom_sf"/>
</dbReference>
<dbReference type="AlphaFoldDB" id="A0A268P2T0"/>
<reference evidence="3 4" key="1">
    <citation type="submission" date="2017-07" db="EMBL/GenBank/DDBJ databases">
        <title>Isolation and whole genome analysis of endospore-forming bacteria from heroin.</title>
        <authorList>
            <person name="Kalinowski J."/>
            <person name="Ahrens B."/>
            <person name="Al-Dilaimi A."/>
            <person name="Winkler A."/>
            <person name="Wibberg D."/>
            <person name="Schleenbecker U."/>
            <person name="Ruckert C."/>
            <person name="Wolfel R."/>
            <person name="Grass G."/>
        </authorList>
    </citation>
    <scope>NUCLEOTIDE SEQUENCE [LARGE SCALE GENOMIC DNA]</scope>
    <source>
        <strain evidence="3 4">7539</strain>
    </source>
</reference>
<proteinExistence type="inferred from homology"/>
<evidence type="ECO:0000256" key="1">
    <source>
        <dbReference type="ARBA" id="ARBA00006718"/>
    </source>
</evidence>
<dbReference type="Pfam" id="PF01521">
    <property type="entry name" value="Fe-S_biosyn"/>
    <property type="match status" value="1"/>
</dbReference>
<evidence type="ECO:0000313" key="4">
    <source>
        <dbReference type="Proteomes" id="UP000216207"/>
    </source>
</evidence>
<name>A0A268P2T0_SHOCL</name>
<dbReference type="Gene3D" id="2.60.300.12">
    <property type="entry name" value="HesB-like domain"/>
    <property type="match status" value="1"/>
</dbReference>
<dbReference type="Proteomes" id="UP000216207">
    <property type="component" value="Unassembled WGS sequence"/>
</dbReference>
<comment type="similarity">
    <text evidence="1">Belongs to the HesB/IscA family.</text>
</comment>
<evidence type="ECO:0000313" key="3">
    <source>
        <dbReference type="EMBL" id="PAE90043.1"/>
    </source>
</evidence>
<protein>
    <recommendedName>
        <fullName evidence="2">Core domain-containing protein</fullName>
    </recommendedName>
</protein>
<feature type="domain" description="Core" evidence="2">
    <location>
        <begin position="1"/>
        <end position="98"/>
    </location>
</feature>
<accession>A0A268P2T0</accession>